<dbReference type="Proteomes" id="UP001472677">
    <property type="component" value="Unassembled WGS sequence"/>
</dbReference>
<dbReference type="EMBL" id="JBBPBM010000003">
    <property type="protein sequence ID" value="KAK8593893.1"/>
    <property type="molecule type" value="Genomic_DNA"/>
</dbReference>
<reference evidence="1 2" key="1">
    <citation type="journal article" date="2024" name="G3 (Bethesda)">
        <title>Genome assembly of Hibiscus sabdariffa L. provides insights into metabolisms of medicinal natural products.</title>
        <authorList>
            <person name="Kim T."/>
        </authorList>
    </citation>
    <scope>NUCLEOTIDE SEQUENCE [LARGE SCALE GENOMIC DNA]</scope>
    <source>
        <strain evidence="1">TK-2024</strain>
        <tissue evidence="1">Old leaves</tissue>
    </source>
</reference>
<sequence>MASLDLNSQQMEASLDLNSHQIGLHVDDDRDHLLLSIRSYVESLVLLDKAVIVHSESDVNHPIDSSDSDESSGGE</sequence>
<evidence type="ECO:0000313" key="1">
    <source>
        <dbReference type="EMBL" id="KAK8593893.1"/>
    </source>
</evidence>
<organism evidence="1 2">
    <name type="scientific">Hibiscus sabdariffa</name>
    <name type="common">roselle</name>
    <dbReference type="NCBI Taxonomy" id="183260"/>
    <lineage>
        <taxon>Eukaryota</taxon>
        <taxon>Viridiplantae</taxon>
        <taxon>Streptophyta</taxon>
        <taxon>Embryophyta</taxon>
        <taxon>Tracheophyta</taxon>
        <taxon>Spermatophyta</taxon>
        <taxon>Magnoliopsida</taxon>
        <taxon>eudicotyledons</taxon>
        <taxon>Gunneridae</taxon>
        <taxon>Pentapetalae</taxon>
        <taxon>rosids</taxon>
        <taxon>malvids</taxon>
        <taxon>Malvales</taxon>
        <taxon>Malvaceae</taxon>
        <taxon>Malvoideae</taxon>
        <taxon>Hibiscus</taxon>
    </lineage>
</organism>
<proteinExistence type="predicted"/>
<comment type="caution">
    <text evidence="1">The sequence shown here is derived from an EMBL/GenBank/DDBJ whole genome shotgun (WGS) entry which is preliminary data.</text>
</comment>
<gene>
    <name evidence="1" type="ORF">V6N12_045966</name>
</gene>
<protein>
    <submittedName>
        <fullName evidence="1">Uncharacterized protein</fullName>
    </submittedName>
</protein>
<name>A0ABR2G4K7_9ROSI</name>
<accession>A0ABR2G4K7</accession>
<evidence type="ECO:0000313" key="2">
    <source>
        <dbReference type="Proteomes" id="UP001472677"/>
    </source>
</evidence>
<keyword evidence="2" id="KW-1185">Reference proteome</keyword>